<dbReference type="PANTHER" id="PTHR34216:SF11">
    <property type="entry name" value="CHITOOLIGOSACCHARIDE DEACETYLASE"/>
    <property type="match status" value="1"/>
</dbReference>
<dbReference type="Pfam" id="PF01522">
    <property type="entry name" value="Polysacc_deac_1"/>
    <property type="match status" value="1"/>
</dbReference>
<sequence length="268" mass="30297">MAVRMQYFPGGRNKALTFSYDDGPAGDRRLVELFNTYGLRGTFHLNSANLGHGDRISAAEAATLYAGHEIAGHTCTHPYPKQLSNEELLQELLEDRRALEAITGAPVRGLSYPYGHFDDRVVSLVRACGYAYSRTTKADAGFTLPDDPYRWATTGHHKHDIMQKAKDFLAMWDDRRRGPSLFYVWGHSFEFDRENNWSLMEEFAKQIAGRDDIWYATNIEIIDYLDAMRRLRYTVDGKVVCNPSAQPVWVAVQGEAREVPAGGCLRLG</sequence>
<organism evidence="3 4">
    <name type="scientific">Oligosphaera ethanolica</name>
    <dbReference type="NCBI Taxonomy" id="760260"/>
    <lineage>
        <taxon>Bacteria</taxon>
        <taxon>Pseudomonadati</taxon>
        <taxon>Lentisphaerota</taxon>
        <taxon>Oligosphaeria</taxon>
        <taxon>Oligosphaerales</taxon>
        <taxon>Oligosphaeraceae</taxon>
        <taxon>Oligosphaera</taxon>
    </lineage>
</organism>
<dbReference type="AlphaFoldDB" id="A0AAE3VE29"/>
<evidence type="ECO:0000259" key="2">
    <source>
        <dbReference type="PROSITE" id="PS51677"/>
    </source>
</evidence>
<name>A0AAE3VE29_9BACT</name>
<evidence type="ECO:0000256" key="1">
    <source>
        <dbReference type="ARBA" id="ARBA00022729"/>
    </source>
</evidence>
<comment type="caution">
    <text evidence="3">The sequence shown here is derived from an EMBL/GenBank/DDBJ whole genome shotgun (WGS) entry which is preliminary data.</text>
</comment>
<keyword evidence="1" id="KW-0732">Signal</keyword>
<dbReference type="SUPFAM" id="SSF88713">
    <property type="entry name" value="Glycoside hydrolase/deacetylase"/>
    <property type="match status" value="1"/>
</dbReference>
<evidence type="ECO:0000313" key="4">
    <source>
        <dbReference type="Proteomes" id="UP001238163"/>
    </source>
</evidence>
<dbReference type="InterPro" id="IPR011330">
    <property type="entry name" value="Glyco_hydro/deAcase_b/a-brl"/>
</dbReference>
<dbReference type="Gene3D" id="3.20.20.370">
    <property type="entry name" value="Glycoside hydrolase/deacetylase"/>
    <property type="match status" value="1"/>
</dbReference>
<dbReference type="GO" id="GO:0005975">
    <property type="term" value="P:carbohydrate metabolic process"/>
    <property type="evidence" value="ECO:0007669"/>
    <property type="project" value="InterPro"/>
</dbReference>
<dbReference type="InterPro" id="IPR051398">
    <property type="entry name" value="Polysacch_Deacetylase"/>
</dbReference>
<dbReference type="PROSITE" id="PS51677">
    <property type="entry name" value="NODB"/>
    <property type="match status" value="1"/>
</dbReference>
<dbReference type="CDD" id="cd10967">
    <property type="entry name" value="CE4_GLA_like_6s"/>
    <property type="match status" value="1"/>
</dbReference>
<dbReference type="RefSeq" id="WP_307260129.1">
    <property type="nucleotide sequence ID" value="NZ_JAUSVL010000001.1"/>
</dbReference>
<protein>
    <submittedName>
        <fullName evidence="3">Peptidoglycan/xylan/chitin deacetylase (PgdA/CDA1 family)</fullName>
    </submittedName>
</protein>
<reference evidence="3" key="1">
    <citation type="submission" date="2023-07" db="EMBL/GenBank/DDBJ databases">
        <title>Genomic Encyclopedia of Type Strains, Phase IV (KMG-IV): sequencing the most valuable type-strain genomes for metagenomic binning, comparative biology and taxonomic classification.</title>
        <authorList>
            <person name="Goeker M."/>
        </authorList>
    </citation>
    <scope>NUCLEOTIDE SEQUENCE</scope>
    <source>
        <strain evidence="3">DSM 24202</strain>
    </source>
</reference>
<accession>A0AAE3VE29</accession>
<feature type="domain" description="NodB homology" evidence="2">
    <location>
        <begin position="14"/>
        <end position="216"/>
    </location>
</feature>
<evidence type="ECO:0000313" key="3">
    <source>
        <dbReference type="EMBL" id="MDQ0288798.1"/>
    </source>
</evidence>
<dbReference type="GO" id="GO:0016810">
    <property type="term" value="F:hydrolase activity, acting on carbon-nitrogen (but not peptide) bonds"/>
    <property type="evidence" value="ECO:0007669"/>
    <property type="project" value="InterPro"/>
</dbReference>
<dbReference type="PANTHER" id="PTHR34216">
    <property type="match status" value="1"/>
</dbReference>
<proteinExistence type="predicted"/>
<keyword evidence="4" id="KW-1185">Reference proteome</keyword>
<dbReference type="EMBL" id="JAUSVL010000001">
    <property type="protein sequence ID" value="MDQ0288798.1"/>
    <property type="molecule type" value="Genomic_DNA"/>
</dbReference>
<dbReference type="Proteomes" id="UP001238163">
    <property type="component" value="Unassembled WGS sequence"/>
</dbReference>
<gene>
    <name evidence="3" type="ORF">J3R75_000905</name>
</gene>
<dbReference type="InterPro" id="IPR002509">
    <property type="entry name" value="NODB_dom"/>
</dbReference>